<evidence type="ECO:0000313" key="11">
    <source>
        <dbReference type="EMBL" id="KAK1163527.1"/>
    </source>
</evidence>
<keyword evidence="3 8" id="KW-0812">Transmembrane</keyword>
<accession>A0AAD8D4J7</accession>
<dbReference type="PANTHER" id="PTHR10877:SF197">
    <property type="entry name" value="POLYCYSTIC KIDNEY DISEASE PROTEIN 1-LIKE 2"/>
    <property type="match status" value="1"/>
</dbReference>
<protein>
    <submittedName>
        <fullName evidence="11">Polycystic kidney disease protein 1-like 2 isoform X1</fullName>
    </submittedName>
</protein>
<dbReference type="EMBL" id="JAGXEW010000015">
    <property type="protein sequence ID" value="KAK1163527.1"/>
    <property type="molecule type" value="Genomic_DNA"/>
</dbReference>
<dbReference type="GO" id="GO:0016020">
    <property type="term" value="C:membrane"/>
    <property type="evidence" value="ECO:0007669"/>
    <property type="project" value="UniProtKB-SubCell"/>
</dbReference>
<dbReference type="PROSITE" id="PS50221">
    <property type="entry name" value="GAIN_B"/>
    <property type="match status" value="1"/>
</dbReference>
<evidence type="ECO:0000256" key="4">
    <source>
        <dbReference type="ARBA" id="ARBA00022989"/>
    </source>
</evidence>
<feature type="domain" description="PLAT" evidence="9">
    <location>
        <begin position="143"/>
        <end position="260"/>
    </location>
</feature>
<evidence type="ECO:0000256" key="5">
    <source>
        <dbReference type="ARBA" id="ARBA00023136"/>
    </source>
</evidence>
<evidence type="ECO:0000256" key="7">
    <source>
        <dbReference type="PROSITE-ProRule" id="PRU00152"/>
    </source>
</evidence>
<keyword evidence="4 8" id="KW-1133">Transmembrane helix</keyword>
<feature type="transmembrane region" description="Helical" evidence="8">
    <location>
        <begin position="579"/>
        <end position="602"/>
    </location>
</feature>
<dbReference type="InterPro" id="IPR046338">
    <property type="entry name" value="GAIN_dom_sf"/>
</dbReference>
<feature type="transmembrane region" description="Helical" evidence="8">
    <location>
        <begin position="98"/>
        <end position="120"/>
    </location>
</feature>
<feature type="domain" description="GAIN-B" evidence="10">
    <location>
        <begin position="1"/>
        <end position="83"/>
    </location>
</feature>
<evidence type="ECO:0000256" key="3">
    <source>
        <dbReference type="ARBA" id="ARBA00022692"/>
    </source>
</evidence>
<comment type="caution">
    <text evidence="7">Lacks conserved residue(s) required for the propagation of feature annotation.</text>
</comment>
<comment type="subcellular location">
    <subcellularLocation>
        <location evidence="1">Membrane</location>
    </subcellularLocation>
</comment>
<evidence type="ECO:0000259" key="9">
    <source>
        <dbReference type="PROSITE" id="PS50095"/>
    </source>
</evidence>
<evidence type="ECO:0000256" key="8">
    <source>
        <dbReference type="SAM" id="Phobius"/>
    </source>
</evidence>
<evidence type="ECO:0000313" key="12">
    <source>
        <dbReference type="Proteomes" id="UP001230051"/>
    </source>
</evidence>
<name>A0AAD8D4J7_ACIOX</name>
<evidence type="ECO:0000259" key="10">
    <source>
        <dbReference type="PROSITE" id="PS50221"/>
    </source>
</evidence>
<dbReference type="Proteomes" id="UP001230051">
    <property type="component" value="Unassembled WGS sequence"/>
</dbReference>
<dbReference type="Pfam" id="PF01825">
    <property type="entry name" value="GPS"/>
    <property type="match status" value="1"/>
</dbReference>
<keyword evidence="6" id="KW-1015">Disulfide bond</keyword>
<dbReference type="InterPro" id="IPR036392">
    <property type="entry name" value="PLAT/LH2_dom_sf"/>
</dbReference>
<comment type="caution">
    <text evidence="11">The sequence shown here is derived from an EMBL/GenBank/DDBJ whole genome shotgun (WGS) entry which is preliminary data.</text>
</comment>
<evidence type="ECO:0000256" key="2">
    <source>
        <dbReference type="ARBA" id="ARBA00007200"/>
    </source>
</evidence>
<feature type="transmembrane region" description="Helical" evidence="8">
    <location>
        <begin position="306"/>
        <end position="326"/>
    </location>
</feature>
<evidence type="ECO:0000256" key="6">
    <source>
        <dbReference type="ARBA" id="ARBA00023157"/>
    </source>
</evidence>
<dbReference type="SMART" id="SM00308">
    <property type="entry name" value="LH2"/>
    <property type="match status" value="1"/>
</dbReference>
<dbReference type="Pfam" id="PF01477">
    <property type="entry name" value="PLAT"/>
    <property type="match status" value="1"/>
</dbReference>
<dbReference type="InterPro" id="IPR042060">
    <property type="entry name" value="PLAT_polycystin1"/>
</dbReference>
<dbReference type="PANTHER" id="PTHR10877">
    <property type="entry name" value="POLYCYSTIN FAMILY MEMBER"/>
    <property type="match status" value="1"/>
</dbReference>
<dbReference type="PROSITE" id="PS50095">
    <property type="entry name" value="PLAT"/>
    <property type="match status" value="1"/>
</dbReference>
<sequence>MLNLGLGTWYLKVTPVNYMEKKNLTLRVMSFTSRCLFWNPDSQDWSDDGCKVGIRSQPGEMHCLCNHLTFFGSSYFVMPNTVDLSRTAEYFSTINENYVVVLLVSAFYALYLVTVAWAWWEDRKAVKKRNLTLLTDNNPCAQYRYLLTVYTGHRRGAGTSAKVVVTLIGSEGESDPHHLTDPEKPVFERGGVDMFLLTTPFSLGELQTVRLCHDNSGNCPAWYAVKVVVKNLQTMQRWHFLCNSWIGQGKGTGELQRTFTPAQKNEITSFSNIFRSKTTSGFKDEHIWISVLDPPHRSPFTRVQRVSCCMSLLLCTMAVNIMFWNLPVDPNSPVVFQFTSALVFTSQEIMIGVESALLMFPINILIITIFRSIKPKDPKESKDDLLKKNPCPQTPSEAFETLLKDVKMLVDALSKNKKNNVPPLDGDLTSGTDFNTALDLIEMFILQLQGEQNPSEPHWIHASRYVCLSLLHVSKGLEKVGPEFFPSPEAYNYSTNRVKHMVQYLDQVCTKQAPERPPPPPSSKKKKGKSCSLPWWFVFIGWFMLLSISVISTFFTMLYGLKYGKESSIKWVLSMGLSLFQSIFILQPLKVLGLAIFFALILKRMDDEESDEVEKILSAQNCSWEQLKRGVYSGDKGP</sequence>
<dbReference type="InterPro" id="IPR001024">
    <property type="entry name" value="PLAT/LH2_dom"/>
</dbReference>
<dbReference type="Gene3D" id="2.60.220.50">
    <property type="match status" value="1"/>
</dbReference>
<comment type="similarity">
    <text evidence="2">Belongs to the polycystin family.</text>
</comment>
<keyword evidence="5 8" id="KW-0472">Membrane</keyword>
<reference evidence="11" key="1">
    <citation type="submission" date="2022-02" db="EMBL/GenBank/DDBJ databases">
        <title>Atlantic sturgeon de novo genome assembly.</title>
        <authorList>
            <person name="Stock M."/>
            <person name="Klopp C."/>
            <person name="Guiguen Y."/>
            <person name="Cabau C."/>
            <person name="Parinello H."/>
            <person name="Santidrian Yebra-Pimentel E."/>
            <person name="Kuhl H."/>
            <person name="Dirks R.P."/>
            <person name="Guessner J."/>
            <person name="Wuertz S."/>
            <person name="Du K."/>
            <person name="Schartl M."/>
        </authorList>
    </citation>
    <scope>NUCLEOTIDE SEQUENCE</scope>
    <source>
        <strain evidence="11">STURGEONOMICS-FGT-2020</strain>
        <tissue evidence="11">Whole blood</tissue>
    </source>
</reference>
<dbReference type="InterPro" id="IPR057244">
    <property type="entry name" value="GAIN_B"/>
</dbReference>
<keyword evidence="12" id="KW-1185">Reference proteome</keyword>
<dbReference type="Gene3D" id="2.60.60.20">
    <property type="entry name" value="PLAT/LH2 domain"/>
    <property type="match status" value="1"/>
</dbReference>
<dbReference type="InterPro" id="IPR000434">
    <property type="entry name" value="PC1"/>
</dbReference>
<dbReference type="SUPFAM" id="SSF49723">
    <property type="entry name" value="Lipase/lipooxygenase domain (PLAT/LH2 domain)"/>
    <property type="match status" value="1"/>
</dbReference>
<feature type="transmembrane region" description="Helical" evidence="8">
    <location>
        <begin position="349"/>
        <end position="370"/>
    </location>
</feature>
<dbReference type="FunFam" id="2.60.60.20:FF:000008">
    <property type="entry name" value="Polycystic kidney disease 1-like 2, isoform CRA_a"/>
    <property type="match status" value="1"/>
</dbReference>
<dbReference type="AlphaFoldDB" id="A0AAD8D4J7"/>
<dbReference type="InterPro" id="IPR051223">
    <property type="entry name" value="Polycystin"/>
</dbReference>
<gene>
    <name evidence="11" type="primary">Pkd1l2</name>
    <name evidence="11" type="ORF">AOXY_G17034</name>
</gene>
<dbReference type="GO" id="GO:0005262">
    <property type="term" value="F:calcium channel activity"/>
    <property type="evidence" value="ECO:0007669"/>
    <property type="project" value="TreeGrafter"/>
</dbReference>
<feature type="transmembrane region" description="Helical" evidence="8">
    <location>
        <begin position="533"/>
        <end position="559"/>
    </location>
</feature>
<dbReference type="CDD" id="cd01752">
    <property type="entry name" value="PLAT_polycystin"/>
    <property type="match status" value="1"/>
</dbReference>
<dbReference type="InterPro" id="IPR000203">
    <property type="entry name" value="GPS"/>
</dbReference>
<proteinExistence type="inferred from homology"/>
<dbReference type="SMART" id="SM00303">
    <property type="entry name" value="GPS"/>
    <property type="match status" value="1"/>
</dbReference>
<evidence type="ECO:0000256" key="1">
    <source>
        <dbReference type="ARBA" id="ARBA00004370"/>
    </source>
</evidence>
<dbReference type="GO" id="GO:0050982">
    <property type="term" value="P:detection of mechanical stimulus"/>
    <property type="evidence" value="ECO:0007669"/>
    <property type="project" value="TreeGrafter"/>
</dbReference>
<organism evidence="11 12">
    <name type="scientific">Acipenser oxyrinchus oxyrinchus</name>
    <dbReference type="NCBI Taxonomy" id="40147"/>
    <lineage>
        <taxon>Eukaryota</taxon>
        <taxon>Metazoa</taxon>
        <taxon>Chordata</taxon>
        <taxon>Craniata</taxon>
        <taxon>Vertebrata</taxon>
        <taxon>Euteleostomi</taxon>
        <taxon>Actinopterygii</taxon>
        <taxon>Chondrostei</taxon>
        <taxon>Acipenseriformes</taxon>
        <taxon>Acipenseridae</taxon>
        <taxon>Acipenser</taxon>
    </lineage>
</organism>
<dbReference type="PRINTS" id="PR00500">
    <property type="entry name" value="POLYCYSTIN1"/>
</dbReference>